<evidence type="ECO:0000259" key="3">
    <source>
        <dbReference type="Pfam" id="PF20695"/>
    </source>
</evidence>
<accession>A0A1G7FRJ1</accession>
<feature type="domain" description="3-octaprenyl-4-hydroxybenzoate carboxy-lyase-like N-terminal" evidence="3">
    <location>
        <begin position="9"/>
        <end position="81"/>
    </location>
</feature>
<dbReference type="Pfam" id="PF20695">
    <property type="entry name" value="UbiD_N"/>
    <property type="match status" value="1"/>
</dbReference>
<dbReference type="InterPro" id="IPR049381">
    <property type="entry name" value="UbiD-like_C"/>
</dbReference>
<dbReference type="Proteomes" id="UP000199446">
    <property type="component" value="Unassembled WGS sequence"/>
</dbReference>
<dbReference type="InterPro" id="IPR002830">
    <property type="entry name" value="UbiD"/>
</dbReference>
<dbReference type="STRING" id="482827.SAMN04488243_11043"/>
<dbReference type="AlphaFoldDB" id="A0A1G7FRJ1"/>
<dbReference type="InterPro" id="IPR048304">
    <property type="entry name" value="UbiD_Rift_dom"/>
</dbReference>
<proteinExistence type="inferred from homology"/>
<dbReference type="Gene3D" id="3.40.1670.10">
    <property type="entry name" value="UbiD C-terminal domain-like"/>
    <property type="match status" value="1"/>
</dbReference>
<organism evidence="5 6">
    <name type="scientific">Thermus arciformis</name>
    <dbReference type="NCBI Taxonomy" id="482827"/>
    <lineage>
        <taxon>Bacteria</taxon>
        <taxon>Thermotogati</taxon>
        <taxon>Deinococcota</taxon>
        <taxon>Deinococci</taxon>
        <taxon>Thermales</taxon>
        <taxon>Thermaceae</taxon>
        <taxon>Thermus</taxon>
    </lineage>
</organism>
<dbReference type="GO" id="GO:0008694">
    <property type="term" value="F:4-hydroxy-3-polyprenylbenzoate decarboxylase activity"/>
    <property type="evidence" value="ECO:0007669"/>
    <property type="project" value="TreeGrafter"/>
</dbReference>
<dbReference type="InterPro" id="IPR022390">
    <property type="entry name" value="HBDC"/>
</dbReference>
<dbReference type="RefSeq" id="WP_093006560.1">
    <property type="nucleotide sequence ID" value="NZ_FNBC01000010.1"/>
</dbReference>
<dbReference type="EMBL" id="FNBC01000010">
    <property type="protein sequence ID" value="SDE78547.1"/>
    <property type="molecule type" value="Genomic_DNA"/>
</dbReference>
<protein>
    <submittedName>
        <fullName evidence="5">3-octaprenyl-4hydroxybenzoate decarboxylase</fullName>
    </submittedName>
</protein>
<dbReference type="InterPro" id="IPR049383">
    <property type="entry name" value="UbiD-like_N"/>
</dbReference>
<evidence type="ECO:0000259" key="2">
    <source>
        <dbReference type="Pfam" id="PF01977"/>
    </source>
</evidence>
<keyword evidence="6" id="KW-1185">Reference proteome</keyword>
<dbReference type="NCBIfam" id="TIGR03701">
    <property type="entry name" value="mena_SCO4490"/>
    <property type="match status" value="1"/>
</dbReference>
<comment type="similarity">
    <text evidence="1">Belongs to the UbiD family.</text>
</comment>
<dbReference type="NCBIfam" id="TIGR00148">
    <property type="entry name" value="UbiD family decarboxylase"/>
    <property type="match status" value="1"/>
</dbReference>
<dbReference type="PANTHER" id="PTHR30108:SF17">
    <property type="entry name" value="FERULIC ACID DECARBOXYLASE 1"/>
    <property type="match status" value="1"/>
</dbReference>
<dbReference type="Gene3D" id="1.20.5.570">
    <property type="entry name" value="Single helix bin"/>
    <property type="match status" value="1"/>
</dbReference>
<name>A0A1G7FRJ1_9DEIN</name>
<dbReference type="PANTHER" id="PTHR30108">
    <property type="entry name" value="3-OCTAPRENYL-4-HYDROXYBENZOATE CARBOXY-LYASE-RELATED"/>
    <property type="match status" value="1"/>
</dbReference>
<dbReference type="Pfam" id="PF20696">
    <property type="entry name" value="UbiD_C"/>
    <property type="match status" value="2"/>
</dbReference>
<dbReference type="OrthoDB" id="9809841at2"/>
<gene>
    <name evidence="5" type="ORF">SAMN04488243_11043</name>
</gene>
<reference evidence="6" key="1">
    <citation type="submission" date="2016-10" db="EMBL/GenBank/DDBJ databases">
        <authorList>
            <person name="Varghese N."/>
            <person name="Submissions S."/>
        </authorList>
    </citation>
    <scope>NUCLEOTIDE SEQUENCE [LARGE SCALE GENOMIC DNA]</scope>
    <source>
        <strain evidence="6">CGMCC 1.6992</strain>
    </source>
</reference>
<sequence length="597" mass="66280">MFRNLRAYLEALERRGELHRVRVPVSAELEIAEIADRVVKGEGPALLFERVVGKDFPVAIGLFGTRARTAFALGVEDLDELSGKVERLLALEPGKGGLSALLGLLPKLPLLRGFFPRRVRKAPVQEVVWRGEEVDLFRLPVLKTWPLDGGPFLTLPLVITKDPETGELNLGMYRMQVLDKRSTAMHWQWHKVGRRHLEKAKRLGRRLEVAVALGGDPVLTYAATAPLPPLPGVSEFHLAGFLRGAPIELAKGVTVDLPVPAEAEFVLEGYIDPEEPLVEEGPFGDHTGFYTPVDLYPRFHVTALTHRKGAIYPATLVGVPPMEDAYLIEATERLFLPALRLVLPEVVDYHMPPEGVAHNWVNVALRKEYPGQAYKVAYGMLGLGQMMFAKVLVAVDADVPVKPGFAALLEALKHALPGRDTLLLRGPVDVLDHSSRAFAFGGKLVIDGTRKLPEEGGEAPFIPKAHPTLPEDPEVLAQRQWPGLWGVVLAKRRPHQAWEVAERLLGTPQSAGIRLLLLADEDTALTPEELLWYVLNNIDPERDARVMPGVEGPVLVLDGTRKLPEEGFQRVWPERVRMDPRVKALVDARWEEYGFRP</sequence>
<evidence type="ECO:0000256" key="1">
    <source>
        <dbReference type="ARBA" id="ARBA00010021"/>
    </source>
</evidence>
<dbReference type="Pfam" id="PF01977">
    <property type="entry name" value="UbiD"/>
    <property type="match status" value="1"/>
</dbReference>
<feature type="domain" description="3-octaprenyl-4-hydroxybenzoate carboxy-lyase-like C-terminal" evidence="4">
    <location>
        <begin position="326"/>
        <end position="447"/>
    </location>
</feature>
<dbReference type="GO" id="GO:0005829">
    <property type="term" value="C:cytosol"/>
    <property type="evidence" value="ECO:0007669"/>
    <property type="project" value="TreeGrafter"/>
</dbReference>
<feature type="domain" description="3-octaprenyl-4-hydroxybenzoate carboxy-lyase-like Rift-related" evidence="2">
    <location>
        <begin position="119"/>
        <end position="320"/>
    </location>
</feature>
<evidence type="ECO:0000259" key="4">
    <source>
        <dbReference type="Pfam" id="PF20696"/>
    </source>
</evidence>
<feature type="domain" description="3-octaprenyl-4-hydroxybenzoate carboxy-lyase-like C-terminal" evidence="4">
    <location>
        <begin position="485"/>
        <end position="555"/>
    </location>
</feature>
<dbReference type="GO" id="GO:0006744">
    <property type="term" value="P:ubiquinone biosynthetic process"/>
    <property type="evidence" value="ECO:0007669"/>
    <property type="project" value="TreeGrafter"/>
</dbReference>
<dbReference type="SUPFAM" id="SSF143968">
    <property type="entry name" value="UbiD C-terminal domain-like"/>
    <property type="match status" value="2"/>
</dbReference>
<evidence type="ECO:0000313" key="6">
    <source>
        <dbReference type="Proteomes" id="UP000199446"/>
    </source>
</evidence>
<dbReference type="SUPFAM" id="SSF50475">
    <property type="entry name" value="FMN-binding split barrel"/>
    <property type="match status" value="1"/>
</dbReference>
<evidence type="ECO:0000313" key="5">
    <source>
        <dbReference type="EMBL" id="SDE78547.1"/>
    </source>
</evidence>